<evidence type="ECO:0000313" key="4">
    <source>
        <dbReference type="Proteomes" id="UP001484239"/>
    </source>
</evidence>
<dbReference type="Pfam" id="PF01381">
    <property type="entry name" value="HTH_3"/>
    <property type="match status" value="1"/>
</dbReference>
<reference evidence="3 4" key="1">
    <citation type="submission" date="2024-02" db="EMBL/GenBank/DDBJ databases">
        <title>A novel Gemmatimonadota bacterium.</title>
        <authorList>
            <person name="Du Z.-J."/>
            <person name="Ye Y.-Q."/>
        </authorList>
    </citation>
    <scope>NUCLEOTIDE SEQUENCE [LARGE SCALE GENOMIC DNA]</scope>
    <source>
        <strain evidence="3 4">DH-20</strain>
    </source>
</reference>
<protein>
    <submittedName>
        <fullName evidence="3">HigA family addiction module antitoxin</fullName>
    </submittedName>
</protein>
<dbReference type="Gene3D" id="1.10.260.40">
    <property type="entry name" value="lambda repressor-like DNA-binding domains"/>
    <property type="match status" value="1"/>
</dbReference>
<gene>
    <name evidence="3" type="ORF">WI372_17145</name>
</gene>
<dbReference type="SUPFAM" id="SSF47413">
    <property type="entry name" value="lambda repressor-like DNA-binding domains"/>
    <property type="match status" value="1"/>
</dbReference>
<dbReference type="InterPro" id="IPR010982">
    <property type="entry name" value="Lambda_DNA-bd_dom_sf"/>
</dbReference>
<dbReference type="InterPro" id="IPR001387">
    <property type="entry name" value="Cro/C1-type_HTH"/>
</dbReference>
<dbReference type="InterPro" id="IPR013430">
    <property type="entry name" value="Toxin_antidote_HigA"/>
</dbReference>
<dbReference type="NCBIfam" id="TIGR02607">
    <property type="entry name" value="antidote_HigA"/>
    <property type="match status" value="1"/>
</dbReference>
<dbReference type="PANTHER" id="PTHR36924:SF1">
    <property type="entry name" value="ANTITOXIN HIGA-1"/>
    <property type="match status" value="1"/>
</dbReference>
<feature type="domain" description="HTH cro/C1-type" evidence="2">
    <location>
        <begin position="18"/>
        <end position="72"/>
    </location>
</feature>
<sequence length="107" mass="12199">MVRVPTHRAPSHPGAMLLQEFLEPLGVTQTELAERMEIPFQRVNSLVNGRRSITPDTALRLAKVFETTPGFWMNHQLRWDLFHAQEEASDALERIEPLPRDGLARTG</sequence>
<name>A0ABU9ED89_9BACT</name>
<dbReference type="EMBL" id="JBBHLI010000014">
    <property type="protein sequence ID" value="MEK9502725.1"/>
    <property type="molecule type" value="Genomic_DNA"/>
</dbReference>
<dbReference type="Proteomes" id="UP001484239">
    <property type="component" value="Unassembled WGS sequence"/>
</dbReference>
<evidence type="ECO:0000313" key="3">
    <source>
        <dbReference type="EMBL" id="MEK9502725.1"/>
    </source>
</evidence>
<keyword evidence="1" id="KW-0238">DNA-binding</keyword>
<organism evidence="3 4">
    <name type="scientific">Gaopeijia maritima</name>
    <dbReference type="NCBI Taxonomy" id="3119007"/>
    <lineage>
        <taxon>Bacteria</taxon>
        <taxon>Pseudomonadati</taxon>
        <taxon>Gemmatimonadota</taxon>
        <taxon>Longimicrobiia</taxon>
        <taxon>Gaopeijiales</taxon>
        <taxon>Gaopeijiaceae</taxon>
        <taxon>Gaopeijia</taxon>
    </lineage>
</organism>
<dbReference type="RefSeq" id="WP_405279083.1">
    <property type="nucleotide sequence ID" value="NZ_CP144380.1"/>
</dbReference>
<accession>A0ABU9ED89</accession>
<dbReference type="CDD" id="cd00093">
    <property type="entry name" value="HTH_XRE"/>
    <property type="match status" value="1"/>
</dbReference>
<dbReference type="PROSITE" id="PS50943">
    <property type="entry name" value="HTH_CROC1"/>
    <property type="match status" value="1"/>
</dbReference>
<comment type="caution">
    <text evidence="3">The sequence shown here is derived from an EMBL/GenBank/DDBJ whole genome shotgun (WGS) entry which is preliminary data.</text>
</comment>
<proteinExistence type="predicted"/>
<evidence type="ECO:0000259" key="2">
    <source>
        <dbReference type="PROSITE" id="PS50943"/>
    </source>
</evidence>
<dbReference type="SMART" id="SM00530">
    <property type="entry name" value="HTH_XRE"/>
    <property type="match status" value="1"/>
</dbReference>
<keyword evidence="4" id="KW-1185">Reference proteome</keyword>
<evidence type="ECO:0000256" key="1">
    <source>
        <dbReference type="ARBA" id="ARBA00023125"/>
    </source>
</evidence>
<dbReference type="PANTHER" id="PTHR36924">
    <property type="entry name" value="ANTITOXIN HIGA-1"/>
    <property type="match status" value="1"/>
</dbReference>